<keyword evidence="5 7" id="KW-0378">Hydrolase</keyword>
<dbReference type="Pfam" id="PF00825">
    <property type="entry name" value="Ribonuclease_P"/>
    <property type="match status" value="1"/>
</dbReference>
<accession>A0ABU4VKS4</accession>
<dbReference type="EMBL" id="JAXAVX010000006">
    <property type="protein sequence ID" value="MDX8152466.1"/>
    <property type="molecule type" value="Genomic_DNA"/>
</dbReference>
<reference evidence="9 10" key="1">
    <citation type="submission" date="2023-11" db="EMBL/GenBank/DDBJ databases">
        <authorList>
            <person name="Xu M."/>
            <person name="Jiang T."/>
        </authorList>
    </citation>
    <scope>NUCLEOTIDE SEQUENCE [LARGE SCALE GENOMIC DNA]</scope>
    <source>
        <strain evidence="9 10">SD</strain>
    </source>
</reference>
<evidence type="ECO:0000256" key="7">
    <source>
        <dbReference type="HAMAP-Rule" id="MF_00227"/>
    </source>
</evidence>
<dbReference type="PANTHER" id="PTHR33992">
    <property type="entry name" value="RIBONUCLEASE P PROTEIN COMPONENT"/>
    <property type="match status" value="1"/>
</dbReference>
<dbReference type="Proteomes" id="UP001277761">
    <property type="component" value="Unassembled WGS sequence"/>
</dbReference>
<dbReference type="GO" id="GO:0004526">
    <property type="term" value="F:ribonuclease P activity"/>
    <property type="evidence" value="ECO:0007669"/>
    <property type="project" value="UniProtKB-EC"/>
</dbReference>
<evidence type="ECO:0000256" key="1">
    <source>
        <dbReference type="ARBA" id="ARBA00002663"/>
    </source>
</evidence>
<evidence type="ECO:0000256" key="2">
    <source>
        <dbReference type="ARBA" id="ARBA00022694"/>
    </source>
</evidence>
<evidence type="ECO:0000256" key="6">
    <source>
        <dbReference type="ARBA" id="ARBA00022884"/>
    </source>
</evidence>
<dbReference type="Gene3D" id="3.30.230.10">
    <property type="match status" value="1"/>
</dbReference>
<dbReference type="PANTHER" id="PTHR33992:SF1">
    <property type="entry name" value="RIBONUCLEASE P PROTEIN COMPONENT"/>
    <property type="match status" value="1"/>
</dbReference>
<comment type="subunit">
    <text evidence="7">Consists of a catalytic RNA component (M1 or rnpB) and a protein subunit.</text>
</comment>
<keyword evidence="10" id="KW-1185">Reference proteome</keyword>
<comment type="catalytic activity">
    <reaction evidence="7">
        <text>Endonucleolytic cleavage of RNA, removing 5'-extranucleotides from tRNA precursor.</text>
        <dbReference type="EC" id="3.1.26.5"/>
    </reaction>
</comment>
<dbReference type="EC" id="3.1.26.5" evidence="7 8"/>
<dbReference type="InterPro" id="IPR000100">
    <property type="entry name" value="RNase_P"/>
</dbReference>
<evidence type="ECO:0000256" key="5">
    <source>
        <dbReference type="ARBA" id="ARBA00022801"/>
    </source>
</evidence>
<dbReference type="InterPro" id="IPR020539">
    <property type="entry name" value="RNase_P_CS"/>
</dbReference>
<comment type="similarity">
    <text evidence="7">Belongs to the RnpA family.</text>
</comment>
<keyword evidence="4 7" id="KW-0255">Endonuclease</keyword>
<keyword evidence="3 7" id="KW-0540">Nuclease</keyword>
<dbReference type="InterPro" id="IPR020568">
    <property type="entry name" value="Ribosomal_Su5_D2-typ_SF"/>
</dbReference>
<dbReference type="SUPFAM" id="SSF54211">
    <property type="entry name" value="Ribosomal protein S5 domain 2-like"/>
    <property type="match status" value="1"/>
</dbReference>
<protein>
    <recommendedName>
        <fullName evidence="7 8">Ribonuclease P protein component</fullName>
        <shortName evidence="7">RNase P protein</shortName>
        <shortName evidence="7">RNaseP protein</shortName>
        <ecNumber evidence="7 8">3.1.26.5</ecNumber>
    </recommendedName>
    <alternativeName>
        <fullName evidence="7">Protein C5</fullName>
    </alternativeName>
</protein>
<evidence type="ECO:0000313" key="10">
    <source>
        <dbReference type="Proteomes" id="UP001277761"/>
    </source>
</evidence>
<keyword evidence="2 7" id="KW-0819">tRNA processing</keyword>
<dbReference type="InterPro" id="IPR014721">
    <property type="entry name" value="Ribsml_uS5_D2-typ_fold_subgr"/>
</dbReference>
<name>A0ABU4VKS4_9ACTN</name>
<gene>
    <name evidence="7 9" type="primary">rnpA</name>
    <name evidence="9" type="ORF">SK069_12730</name>
</gene>
<organism evidence="9 10">
    <name type="scientific">Patulibacter brassicae</name>
    <dbReference type="NCBI Taxonomy" id="1705717"/>
    <lineage>
        <taxon>Bacteria</taxon>
        <taxon>Bacillati</taxon>
        <taxon>Actinomycetota</taxon>
        <taxon>Thermoleophilia</taxon>
        <taxon>Solirubrobacterales</taxon>
        <taxon>Patulibacteraceae</taxon>
        <taxon>Patulibacter</taxon>
    </lineage>
</organism>
<dbReference type="NCBIfam" id="TIGR00188">
    <property type="entry name" value="rnpA"/>
    <property type="match status" value="1"/>
</dbReference>
<dbReference type="PROSITE" id="PS00648">
    <property type="entry name" value="RIBONUCLEASE_P"/>
    <property type="match status" value="1"/>
</dbReference>
<sequence>MTEPRPTARRSKRGRLTRSADFERVFRRGRSFGNRHLVLHLFPRDASEDAREPRVGLSVSRRVGGAVQRNLVKRLLREAFAVHRDRLPTSLDVVVVARPDALELAEREGLSGIDAALGELVDKAAAAEAERER</sequence>
<dbReference type="RefSeq" id="WP_319954622.1">
    <property type="nucleotide sequence ID" value="NZ_JAXAVX010000006.1"/>
</dbReference>
<comment type="function">
    <text evidence="1 7">RNaseP catalyzes the removal of the 5'-leader sequence from pre-tRNA to produce the mature 5'-terminus. It can also cleave other RNA substrates such as 4.5S RNA. The protein component plays an auxiliary but essential role in vivo by binding to the 5'-leader sequence and broadening the substrate specificity of the ribozyme.</text>
</comment>
<evidence type="ECO:0000256" key="3">
    <source>
        <dbReference type="ARBA" id="ARBA00022722"/>
    </source>
</evidence>
<comment type="caution">
    <text evidence="9">The sequence shown here is derived from an EMBL/GenBank/DDBJ whole genome shotgun (WGS) entry which is preliminary data.</text>
</comment>
<proteinExistence type="inferred from homology"/>
<dbReference type="HAMAP" id="MF_00227">
    <property type="entry name" value="RNase_P"/>
    <property type="match status" value="1"/>
</dbReference>
<keyword evidence="6 7" id="KW-0694">RNA-binding</keyword>
<evidence type="ECO:0000313" key="9">
    <source>
        <dbReference type="EMBL" id="MDX8152466.1"/>
    </source>
</evidence>
<evidence type="ECO:0000256" key="8">
    <source>
        <dbReference type="NCBIfam" id="TIGR00188"/>
    </source>
</evidence>
<evidence type="ECO:0000256" key="4">
    <source>
        <dbReference type="ARBA" id="ARBA00022759"/>
    </source>
</evidence>